<evidence type="ECO:0000313" key="2">
    <source>
        <dbReference type="EMBL" id="RDJ97843.1"/>
    </source>
</evidence>
<name>A0A370MWS4_9BURK</name>
<dbReference type="SMART" id="SM00382">
    <property type="entry name" value="AAA"/>
    <property type="match status" value="1"/>
</dbReference>
<feature type="domain" description="AAA+ ATPase" evidence="1">
    <location>
        <begin position="9"/>
        <end position="230"/>
    </location>
</feature>
<accession>A0A370MWS4</accession>
<dbReference type="GO" id="GO:0016887">
    <property type="term" value="F:ATP hydrolysis activity"/>
    <property type="evidence" value="ECO:0007669"/>
    <property type="project" value="InterPro"/>
</dbReference>
<dbReference type="AlphaFoldDB" id="A0A370MWS4"/>
<dbReference type="SUPFAM" id="SSF52540">
    <property type="entry name" value="P-loop containing nucleoside triphosphate hydrolases"/>
    <property type="match status" value="1"/>
</dbReference>
<gene>
    <name evidence="2" type="ORF">DLM46_35835</name>
</gene>
<dbReference type="InterPro" id="IPR003593">
    <property type="entry name" value="AAA+_ATPase"/>
</dbReference>
<evidence type="ECO:0000313" key="3">
    <source>
        <dbReference type="Proteomes" id="UP000254875"/>
    </source>
</evidence>
<dbReference type="Proteomes" id="UP000254875">
    <property type="component" value="Unassembled WGS sequence"/>
</dbReference>
<dbReference type="PANTHER" id="PTHR43581:SF2">
    <property type="entry name" value="EXCINUCLEASE ATPASE SUBUNIT"/>
    <property type="match status" value="1"/>
</dbReference>
<dbReference type="InterPro" id="IPR003959">
    <property type="entry name" value="ATPase_AAA_core"/>
</dbReference>
<keyword evidence="3" id="KW-1185">Reference proteome</keyword>
<proteinExistence type="predicted"/>
<protein>
    <submittedName>
        <fullName evidence="2">AAA family ATPase</fullName>
    </submittedName>
</protein>
<sequence length="460" mass="51939">MSIANIIDNARFTILLGKNGSGKSTKLRAFKTNQPNVKYVSPERGGTLKYDPNVETNISNIPTWIDDTRRRNRLEMFREQSAVQFRALELLVLREIERDKREDKTYNFDVILDKINNLLPKISFVRTDRGFSISSKSGDLIPEDQISSGEAETIALAIEVLVFSRLSVKDKILLLDEPDVHLHPDLQHRFVAFLESEAQEKDMRVVIATHSTAVIGAFSPDADLQILPITGREQTEFNCFKRSAVCEEVLPIFGAHPLSSMFNKSPIVLVEGEDDKRVLEQVIRSGKGKFIYSPCVVGSVTELAEWEKWLDKIMPAIYDEPVAYSLRDLDDSSQTEIDDVGIICRVRLNCYAIENLLLTDQCIQEHGFSADSFKGELEKWLSQASGHKYADQLKDLLGKYDERRTVKIKDLRNIIVALLTNKPWEVVVGQLIAKHAGKTEQGPHSICNYLGAKALNTIFS</sequence>
<dbReference type="InterPro" id="IPR051396">
    <property type="entry name" value="Bact_Antivir_Def_Nuclease"/>
</dbReference>
<evidence type="ECO:0000259" key="1">
    <source>
        <dbReference type="SMART" id="SM00382"/>
    </source>
</evidence>
<dbReference type="Gene3D" id="3.40.50.300">
    <property type="entry name" value="P-loop containing nucleotide triphosphate hydrolases"/>
    <property type="match status" value="1"/>
</dbReference>
<reference evidence="3" key="1">
    <citation type="submission" date="2018-05" db="EMBL/GenBank/DDBJ databases">
        <authorList>
            <person name="Feng T."/>
        </authorList>
    </citation>
    <scope>NUCLEOTIDE SEQUENCE [LARGE SCALE GENOMIC DNA]</scope>
    <source>
        <strain evidence="3">S27</strain>
    </source>
</reference>
<dbReference type="GO" id="GO:0005524">
    <property type="term" value="F:ATP binding"/>
    <property type="evidence" value="ECO:0007669"/>
    <property type="project" value="InterPro"/>
</dbReference>
<dbReference type="OrthoDB" id="7024727at2"/>
<dbReference type="EMBL" id="QHKS01000044">
    <property type="protein sequence ID" value="RDJ97843.1"/>
    <property type="molecule type" value="Genomic_DNA"/>
</dbReference>
<dbReference type="PANTHER" id="PTHR43581">
    <property type="entry name" value="ATP/GTP PHOSPHATASE"/>
    <property type="match status" value="1"/>
</dbReference>
<dbReference type="InterPro" id="IPR027417">
    <property type="entry name" value="P-loop_NTPase"/>
</dbReference>
<dbReference type="CDD" id="cd00267">
    <property type="entry name" value="ABC_ATPase"/>
    <property type="match status" value="1"/>
</dbReference>
<organism evidence="2 3">
    <name type="scientific">Paraburkholderia lacunae</name>
    <dbReference type="NCBI Taxonomy" id="2211104"/>
    <lineage>
        <taxon>Bacteria</taxon>
        <taxon>Pseudomonadati</taxon>
        <taxon>Pseudomonadota</taxon>
        <taxon>Betaproteobacteria</taxon>
        <taxon>Burkholderiales</taxon>
        <taxon>Burkholderiaceae</taxon>
        <taxon>Paraburkholderia</taxon>
    </lineage>
</organism>
<comment type="caution">
    <text evidence="2">The sequence shown here is derived from an EMBL/GenBank/DDBJ whole genome shotgun (WGS) entry which is preliminary data.</text>
</comment>
<dbReference type="Pfam" id="PF13304">
    <property type="entry name" value="AAA_21"/>
    <property type="match status" value="1"/>
</dbReference>
<dbReference type="RefSeq" id="WP_115109148.1">
    <property type="nucleotide sequence ID" value="NZ_QHKS01000044.1"/>
</dbReference>